<name>A0ABR2BGP3_9ROSI</name>
<evidence type="ECO:0000313" key="3">
    <source>
        <dbReference type="EMBL" id="KAK8506343.1"/>
    </source>
</evidence>
<reference evidence="3 4" key="1">
    <citation type="journal article" date="2024" name="G3 (Bethesda)">
        <title>Genome assembly of Hibiscus sabdariffa L. provides insights into metabolisms of medicinal natural products.</title>
        <authorList>
            <person name="Kim T."/>
        </authorList>
    </citation>
    <scope>NUCLEOTIDE SEQUENCE [LARGE SCALE GENOMIC DNA]</scope>
    <source>
        <strain evidence="3">TK-2024</strain>
        <tissue evidence="3">Old leaves</tissue>
    </source>
</reference>
<comment type="caution">
    <text evidence="3">The sequence shown here is derived from an EMBL/GenBank/DDBJ whole genome shotgun (WGS) entry which is preliminary data.</text>
</comment>
<proteinExistence type="predicted"/>
<dbReference type="Proteomes" id="UP001472677">
    <property type="component" value="Unassembled WGS sequence"/>
</dbReference>
<evidence type="ECO:0000256" key="2">
    <source>
        <dbReference type="SAM" id="Phobius"/>
    </source>
</evidence>
<keyword evidence="2" id="KW-0812">Transmembrane</keyword>
<evidence type="ECO:0000256" key="1">
    <source>
        <dbReference type="SAM" id="MobiDB-lite"/>
    </source>
</evidence>
<keyword evidence="4" id="KW-1185">Reference proteome</keyword>
<evidence type="ECO:0000313" key="4">
    <source>
        <dbReference type="Proteomes" id="UP001472677"/>
    </source>
</evidence>
<sequence length="191" mass="21057">MQGILKRNHSYHNQPKQGHRESNNHPPAVLQLNHFLAVHTDPPVVRNFVHGLNVCLRVLYHALVYSPECSSPMRIHVHIVAVINGFVTATFPFRFSLSLSLSLSLISTATFGFRFKFVFNRRAYAIASGLVISIAVGVASAPPKLKPATLMLASSSLYLFTSSLQDLQDTPVQQGNQSIVYAINNLHGKPS</sequence>
<organism evidence="3 4">
    <name type="scientific">Hibiscus sabdariffa</name>
    <name type="common">roselle</name>
    <dbReference type="NCBI Taxonomy" id="183260"/>
    <lineage>
        <taxon>Eukaryota</taxon>
        <taxon>Viridiplantae</taxon>
        <taxon>Streptophyta</taxon>
        <taxon>Embryophyta</taxon>
        <taxon>Tracheophyta</taxon>
        <taxon>Spermatophyta</taxon>
        <taxon>Magnoliopsida</taxon>
        <taxon>eudicotyledons</taxon>
        <taxon>Gunneridae</taxon>
        <taxon>Pentapetalae</taxon>
        <taxon>rosids</taxon>
        <taxon>malvids</taxon>
        <taxon>Malvales</taxon>
        <taxon>Malvaceae</taxon>
        <taxon>Malvoideae</taxon>
        <taxon>Hibiscus</taxon>
    </lineage>
</organism>
<feature type="compositionally biased region" description="Basic residues" evidence="1">
    <location>
        <begin position="1"/>
        <end position="10"/>
    </location>
</feature>
<feature type="transmembrane region" description="Helical" evidence="2">
    <location>
        <begin position="124"/>
        <end position="142"/>
    </location>
</feature>
<accession>A0ABR2BGP3</accession>
<protein>
    <submittedName>
        <fullName evidence="3">Uncharacterized protein</fullName>
    </submittedName>
</protein>
<dbReference type="EMBL" id="JBBPBM010000118">
    <property type="protein sequence ID" value="KAK8506343.1"/>
    <property type="molecule type" value="Genomic_DNA"/>
</dbReference>
<keyword evidence="2" id="KW-0472">Membrane</keyword>
<keyword evidence="2" id="KW-1133">Transmembrane helix</keyword>
<feature type="region of interest" description="Disordered" evidence="1">
    <location>
        <begin position="1"/>
        <end position="24"/>
    </location>
</feature>
<gene>
    <name evidence="3" type="ORF">V6N12_034079</name>
</gene>